<evidence type="ECO:0000259" key="1">
    <source>
        <dbReference type="PROSITE" id="PS50943"/>
    </source>
</evidence>
<organism evidence="2 3">
    <name type="scientific">Pigmentiphaga aceris</name>
    <dbReference type="NCBI Taxonomy" id="1940612"/>
    <lineage>
        <taxon>Bacteria</taxon>
        <taxon>Pseudomonadati</taxon>
        <taxon>Pseudomonadota</taxon>
        <taxon>Betaproteobacteria</taxon>
        <taxon>Burkholderiales</taxon>
        <taxon>Alcaligenaceae</taxon>
        <taxon>Pigmentiphaga</taxon>
    </lineage>
</organism>
<feature type="domain" description="HTH cro/C1-type" evidence="1">
    <location>
        <begin position="15"/>
        <end position="73"/>
    </location>
</feature>
<dbReference type="AlphaFoldDB" id="A0A5C0AVD3"/>
<dbReference type="Gene3D" id="1.10.260.40">
    <property type="entry name" value="lambda repressor-like DNA-binding domains"/>
    <property type="match status" value="1"/>
</dbReference>
<sequence>MSNRPSQPSVFCLRLKAARMAAGMSQRQLGVAIGLDEFVASTRINRYELGVHQADIATAERLAGALGVPLAYFYAHDDRLAHLIAAFPLLPMADQEELLARLSPRG</sequence>
<dbReference type="RefSeq" id="WP_148814049.1">
    <property type="nucleotide sequence ID" value="NZ_CP043046.1"/>
</dbReference>
<dbReference type="GO" id="GO:0003677">
    <property type="term" value="F:DNA binding"/>
    <property type="evidence" value="ECO:0007669"/>
    <property type="project" value="InterPro"/>
</dbReference>
<dbReference type="InterPro" id="IPR001387">
    <property type="entry name" value="Cro/C1-type_HTH"/>
</dbReference>
<dbReference type="InterPro" id="IPR010982">
    <property type="entry name" value="Lambda_DNA-bd_dom_sf"/>
</dbReference>
<name>A0A5C0AVD3_9BURK</name>
<gene>
    <name evidence="2" type="ORF">FXN63_07295</name>
</gene>
<dbReference type="SUPFAM" id="SSF47413">
    <property type="entry name" value="lambda repressor-like DNA-binding domains"/>
    <property type="match status" value="1"/>
</dbReference>
<accession>A0A5C0AVD3</accession>
<dbReference type="KEGG" id="pacr:FXN63_07295"/>
<dbReference type="EMBL" id="CP043046">
    <property type="protein sequence ID" value="QEI05666.1"/>
    <property type="molecule type" value="Genomic_DNA"/>
</dbReference>
<dbReference type="CDD" id="cd00093">
    <property type="entry name" value="HTH_XRE"/>
    <property type="match status" value="1"/>
</dbReference>
<dbReference type="OrthoDB" id="6006530at2"/>
<protein>
    <submittedName>
        <fullName evidence="2">Helix-turn-helix transcriptional regulator</fullName>
    </submittedName>
</protein>
<evidence type="ECO:0000313" key="3">
    <source>
        <dbReference type="Proteomes" id="UP000325161"/>
    </source>
</evidence>
<dbReference type="SMART" id="SM00530">
    <property type="entry name" value="HTH_XRE"/>
    <property type="match status" value="1"/>
</dbReference>
<keyword evidence="3" id="KW-1185">Reference proteome</keyword>
<dbReference type="PROSITE" id="PS50943">
    <property type="entry name" value="HTH_CROC1"/>
    <property type="match status" value="1"/>
</dbReference>
<proteinExistence type="predicted"/>
<reference evidence="2 3" key="1">
    <citation type="submission" date="2019-08" db="EMBL/GenBank/DDBJ databases">
        <title>Amphibian skin-associated Pigmentiphaga: genome sequence and occurrence across geography and hosts.</title>
        <authorList>
            <person name="Bletz M.C."/>
            <person name="Bunk B."/>
            <person name="Sproeer C."/>
            <person name="Biwer P."/>
            <person name="Reiter S."/>
            <person name="Rabemananjara F.C.E."/>
            <person name="Schulz S."/>
            <person name="Overmann J."/>
            <person name="Vences M."/>
        </authorList>
    </citation>
    <scope>NUCLEOTIDE SEQUENCE [LARGE SCALE GENOMIC DNA]</scope>
    <source>
        <strain evidence="2 3">Mada1488</strain>
    </source>
</reference>
<dbReference type="Pfam" id="PF01381">
    <property type="entry name" value="HTH_3"/>
    <property type="match status" value="1"/>
</dbReference>
<dbReference type="Proteomes" id="UP000325161">
    <property type="component" value="Chromosome"/>
</dbReference>
<evidence type="ECO:0000313" key="2">
    <source>
        <dbReference type="EMBL" id="QEI05666.1"/>
    </source>
</evidence>